<keyword evidence="3" id="KW-1185">Reference proteome</keyword>
<dbReference type="PANTHER" id="PTHR43591:SF24">
    <property type="entry name" value="2-METHOXY-6-POLYPRENYL-1,4-BENZOQUINOL METHYLASE, MITOCHONDRIAL"/>
    <property type="match status" value="1"/>
</dbReference>
<dbReference type="RefSeq" id="WP_085793167.1">
    <property type="nucleotide sequence ID" value="NZ_FWFK01000007.1"/>
</dbReference>
<keyword evidence="2" id="KW-0808">Transferase</keyword>
<protein>
    <submittedName>
        <fullName evidence="2">Demethylmenaquinone methyltransferase</fullName>
        <ecNumber evidence="2">2.1.1.163</ecNumber>
    </submittedName>
</protein>
<evidence type="ECO:0000313" key="2">
    <source>
        <dbReference type="EMBL" id="SLN67895.1"/>
    </source>
</evidence>
<dbReference type="Proteomes" id="UP000193570">
    <property type="component" value="Unassembled WGS sequence"/>
</dbReference>
<dbReference type="GO" id="GO:0043770">
    <property type="term" value="F:demethylmenaquinone methyltransferase activity"/>
    <property type="evidence" value="ECO:0007669"/>
    <property type="project" value="UniProtKB-EC"/>
</dbReference>
<dbReference type="Pfam" id="PF08241">
    <property type="entry name" value="Methyltransf_11"/>
    <property type="match status" value="1"/>
</dbReference>
<proteinExistence type="predicted"/>
<dbReference type="EC" id="2.1.1.163" evidence="2"/>
<sequence length="265" mass="28315">MTETTTAPPPAAEMWGLGGAHYDLVSFAIGDALAHAAQRLAPPPGARVLDVATGTGWTARNVARFGAHVDAVDFSPGMLDAARALSSHIKEITFAVADAQALPFETATFDGVISTFGVMFAPDHRQAAAELTRVCRPGGRLVLATWAPGGSVEEFFGVIGRHGDAAPPEPSPMLWGDPDHVDGLLGDAFELTFEQGTSHAYHETVAAIRDWYARGFGPVRAMAASLDPARRAVLWSDIDAFHDRYVTEAGLHVKRDYLITIGTRR</sequence>
<dbReference type="Gene3D" id="3.40.50.150">
    <property type="entry name" value="Vaccinia Virus protein VP39"/>
    <property type="match status" value="1"/>
</dbReference>
<evidence type="ECO:0000313" key="3">
    <source>
        <dbReference type="Proteomes" id="UP000193570"/>
    </source>
</evidence>
<reference evidence="2 3" key="1">
    <citation type="submission" date="2017-03" db="EMBL/GenBank/DDBJ databases">
        <authorList>
            <person name="Afonso C.L."/>
            <person name="Miller P.J."/>
            <person name="Scott M.A."/>
            <person name="Spackman E."/>
            <person name="Goraichik I."/>
            <person name="Dimitrov K.M."/>
            <person name="Suarez D.L."/>
            <person name="Swayne D.E."/>
        </authorList>
    </citation>
    <scope>NUCLEOTIDE SEQUENCE [LARGE SCALE GENOMIC DNA]</scope>
    <source>
        <strain evidence="2 3">CECT 8625</strain>
    </source>
</reference>
<dbReference type="GO" id="GO:0032259">
    <property type="term" value="P:methylation"/>
    <property type="evidence" value="ECO:0007669"/>
    <property type="project" value="UniProtKB-KW"/>
</dbReference>
<dbReference type="SUPFAM" id="SSF53335">
    <property type="entry name" value="S-adenosyl-L-methionine-dependent methyltransferases"/>
    <property type="match status" value="1"/>
</dbReference>
<dbReference type="CDD" id="cd02440">
    <property type="entry name" value="AdoMet_MTases"/>
    <property type="match status" value="1"/>
</dbReference>
<dbReference type="OrthoDB" id="161159at2"/>
<name>A0A1X7A1E6_9RHOB</name>
<gene>
    <name evidence="2" type="primary">ubiE_3</name>
    <name evidence="2" type="ORF">ROJ8625_03496</name>
</gene>
<feature type="domain" description="Methyltransferase type 11" evidence="1">
    <location>
        <begin position="49"/>
        <end position="143"/>
    </location>
</feature>
<keyword evidence="2" id="KW-0489">Methyltransferase</keyword>
<dbReference type="InterPro" id="IPR029063">
    <property type="entry name" value="SAM-dependent_MTases_sf"/>
</dbReference>
<dbReference type="PANTHER" id="PTHR43591">
    <property type="entry name" value="METHYLTRANSFERASE"/>
    <property type="match status" value="1"/>
</dbReference>
<dbReference type="AlphaFoldDB" id="A0A1X7A1E6"/>
<dbReference type="GO" id="GO:0008757">
    <property type="term" value="F:S-adenosylmethionine-dependent methyltransferase activity"/>
    <property type="evidence" value="ECO:0007669"/>
    <property type="project" value="InterPro"/>
</dbReference>
<dbReference type="EMBL" id="FWFK01000007">
    <property type="protein sequence ID" value="SLN67895.1"/>
    <property type="molecule type" value="Genomic_DNA"/>
</dbReference>
<dbReference type="InterPro" id="IPR013216">
    <property type="entry name" value="Methyltransf_11"/>
</dbReference>
<evidence type="ECO:0000259" key="1">
    <source>
        <dbReference type="Pfam" id="PF08241"/>
    </source>
</evidence>
<organism evidence="2 3">
    <name type="scientific">Roseivivax jejudonensis</name>
    <dbReference type="NCBI Taxonomy" id="1529041"/>
    <lineage>
        <taxon>Bacteria</taxon>
        <taxon>Pseudomonadati</taxon>
        <taxon>Pseudomonadota</taxon>
        <taxon>Alphaproteobacteria</taxon>
        <taxon>Rhodobacterales</taxon>
        <taxon>Roseobacteraceae</taxon>
        <taxon>Roseivivax</taxon>
    </lineage>
</organism>
<accession>A0A1X7A1E6</accession>